<keyword evidence="1" id="KW-0472">Membrane</keyword>
<dbReference type="AlphaFoldDB" id="X7Z618"/>
<comment type="caution">
    <text evidence="2">The sequence shown here is derived from an EMBL/GenBank/DDBJ whole genome shotgun (WGS) entry which is preliminary data.</text>
</comment>
<feature type="transmembrane region" description="Helical" evidence="1">
    <location>
        <begin position="52"/>
        <end position="73"/>
    </location>
</feature>
<dbReference type="PATRIC" id="fig|1299334.3.peg.8974"/>
<accession>X7Z618</accession>
<reference evidence="2" key="1">
    <citation type="submission" date="2014-01" db="EMBL/GenBank/DDBJ databases">
        <authorList>
            <person name="Brown-Elliot B."/>
            <person name="Wallace R."/>
            <person name="Lenaerts A."/>
            <person name="Ordway D."/>
            <person name="DeGroote M.A."/>
            <person name="Parker T."/>
            <person name="Sizemore C."/>
            <person name="Tallon L.J."/>
            <person name="Sadzewicz L.K."/>
            <person name="Sengamalay N."/>
            <person name="Fraser C.M."/>
            <person name="Hine E."/>
            <person name="Shefchek K.A."/>
            <person name="Das S.P."/>
            <person name="Tettelin H."/>
        </authorList>
    </citation>
    <scope>NUCLEOTIDE SEQUENCE [LARGE SCALE GENOMIC DNA]</scope>
    <source>
        <strain evidence="2">4042</strain>
    </source>
</reference>
<evidence type="ECO:0000256" key="1">
    <source>
        <dbReference type="SAM" id="Phobius"/>
    </source>
</evidence>
<gene>
    <name evidence="2" type="ORF">I553_7217</name>
</gene>
<protein>
    <recommendedName>
        <fullName evidence="3">DUF3515 domain-containing protein</fullName>
    </recommendedName>
</protein>
<organism evidence="2">
    <name type="scientific">Mycobacterium xenopi 4042</name>
    <dbReference type="NCBI Taxonomy" id="1299334"/>
    <lineage>
        <taxon>Bacteria</taxon>
        <taxon>Bacillati</taxon>
        <taxon>Actinomycetota</taxon>
        <taxon>Actinomycetes</taxon>
        <taxon>Mycobacteriales</taxon>
        <taxon>Mycobacteriaceae</taxon>
        <taxon>Mycobacterium</taxon>
    </lineage>
</organism>
<dbReference type="EMBL" id="JAOB01000081">
    <property type="protein sequence ID" value="EUA14095.1"/>
    <property type="molecule type" value="Genomic_DNA"/>
</dbReference>
<keyword evidence="1" id="KW-0812">Transmembrane</keyword>
<dbReference type="Pfam" id="PF12028">
    <property type="entry name" value="DUF3515"/>
    <property type="match status" value="1"/>
</dbReference>
<name>X7Z618_MYCXE</name>
<sequence>MNTGRPAVSLVADFGGGHVECKQVMGPPENYDAMDAQSKSEQLAGSDGPPRALLIAALLLTVVVIGIMLAIAATRHPPQQPVAIRPFPPAGRRSGLRALLQALPQRLGDYQRARLRGRAAGAAAWRARGTAEPVVLRCGLTRPPDFVVGSPIQVVDRVQWFQEMDTQAGGQAGRSTWYTVDRPVYVALTLPPGRGARRFRKYPR</sequence>
<dbReference type="InterPro" id="IPR021903">
    <property type="entry name" value="DUF3515"/>
</dbReference>
<proteinExistence type="predicted"/>
<evidence type="ECO:0000313" key="2">
    <source>
        <dbReference type="EMBL" id="EUA14095.1"/>
    </source>
</evidence>
<keyword evidence="1" id="KW-1133">Transmembrane helix</keyword>
<evidence type="ECO:0008006" key="3">
    <source>
        <dbReference type="Google" id="ProtNLM"/>
    </source>
</evidence>